<dbReference type="EMBL" id="JANHOG010001227">
    <property type="protein sequence ID" value="KAJ3540930.1"/>
    <property type="molecule type" value="Genomic_DNA"/>
</dbReference>
<dbReference type="Proteomes" id="UP001148662">
    <property type="component" value="Unassembled WGS sequence"/>
</dbReference>
<name>A0ACC1SJC7_9APHY</name>
<sequence length="890" mass="101256">MVAIASSSTLCLSVKVCGLDDLDIIFKLRSDGRVVTDTSDGVLTLLSESLRASLAHRASESGLRDRLTMVALASDSLPGDQDMPRDIMLDDLDRELLSLVDTSTPATPRNQPSVLPVTLSPGSPSECPSTPAISLATISRDASPAPSEFLDNTEMRFEQLEGPVLYRLPRFPPSNGAITFMDGLVGCETQDGKYIITSPNMDFIPQPVYGEVTIVRQWNGHFGVYDPVMWPQLYIEQSRFRWLMAIARMPTDPRSPYMPIWRPLVTDDLKAAPNSVTRSFFVVNEARQDDLRPLVINMSLRAERFMQQNEKQLELESLVASMKGALQRLAFPSSQADLVRQYSCVQRYWLMIDAWIEFHVHVFKIYKFFDPFIRRRPTVRTDLMGAFTNRPHVASHMFNAGVPVWFMRFPDQMTGREAIRDIVNLTPANFRMDSGLFPNTPIFQGWAGEKHMIAIATHAHAYKDLDIVPHDEVAPQTRQLVATRVIAPTAVQAITSVVPGPSSSVDRIPHSTNSRHEPYSKPKAKKAKTKAKVKAKAKAKAKAHNQKKQSTEQKDQDMEQMDVDVPKGDQNTEAAEMTRAAAEKIPKTGLTRTKFEDLSHPIWPPCIPAWQSALSRIDQSQTVVPHHAVWQYWVPDAAIFVSTGAEGRLEQYLTNWLRARDNWFWILDHEAMAKKSVRPLRPQEWRDYLNMTEFKPDSLEKATKSSERRREVYRLFQRALGVDKVFEETAQEYQWYNEKWVPSSSQQGCEILWELCEVGFRCELTELDRHLVPNNALDTDVFEHVENFRRGRIQKVFGGRPLVLNTLPLRNEGLAASDIRDRVDSLEALRAIMHRWPDVPEHIKLLPPLTVAISADELARIEVIMCLHYTQRFYNIAGRAPTLPRRLKDI</sequence>
<keyword evidence="2" id="KW-1185">Reference proteome</keyword>
<proteinExistence type="predicted"/>
<comment type="caution">
    <text evidence="1">The sequence shown here is derived from an EMBL/GenBank/DDBJ whole genome shotgun (WGS) entry which is preliminary data.</text>
</comment>
<gene>
    <name evidence="1" type="ORF">NM688_g6157</name>
</gene>
<organism evidence="1 2">
    <name type="scientific">Phlebia brevispora</name>
    <dbReference type="NCBI Taxonomy" id="194682"/>
    <lineage>
        <taxon>Eukaryota</taxon>
        <taxon>Fungi</taxon>
        <taxon>Dikarya</taxon>
        <taxon>Basidiomycota</taxon>
        <taxon>Agaricomycotina</taxon>
        <taxon>Agaricomycetes</taxon>
        <taxon>Polyporales</taxon>
        <taxon>Meruliaceae</taxon>
        <taxon>Phlebia</taxon>
    </lineage>
</organism>
<accession>A0ACC1SJC7</accession>
<evidence type="ECO:0000313" key="2">
    <source>
        <dbReference type="Proteomes" id="UP001148662"/>
    </source>
</evidence>
<evidence type="ECO:0000313" key="1">
    <source>
        <dbReference type="EMBL" id="KAJ3540930.1"/>
    </source>
</evidence>
<protein>
    <submittedName>
        <fullName evidence="1">Uncharacterized protein</fullName>
    </submittedName>
</protein>
<reference evidence="1" key="1">
    <citation type="submission" date="2022-07" db="EMBL/GenBank/DDBJ databases">
        <title>Genome Sequence of Phlebia brevispora.</title>
        <authorList>
            <person name="Buettner E."/>
        </authorList>
    </citation>
    <scope>NUCLEOTIDE SEQUENCE</scope>
    <source>
        <strain evidence="1">MPL23</strain>
    </source>
</reference>